<dbReference type="InterPro" id="IPR046526">
    <property type="entry name" value="DUF6591"/>
</dbReference>
<keyword evidence="1" id="KW-0732">Signal</keyword>
<dbReference type="PROSITE" id="PS51257">
    <property type="entry name" value="PROKAR_LIPOPROTEIN"/>
    <property type="match status" value="1"/>
</dbReference>
<reference evidence="3 4" key="1">
    <citation type="submission" date="2024-04" db="EMBL/GenBank/DDBJ databases">
        <title>Human intestinal bacterial collection.</title>
        <authorList>
            <person name="Pauvert C."/>
            <person name="Hitch T.C.A."/>
            <person name="Clavel T."/>
        </authorList>
    </citation>
    <scope>NUCLEOTIDE SEQUENCE [LARGE SCALE GENOMIC DNA]</scope>
    <source>
        <strain evidence="3 4">CLA-AA-H181</strain>
    </source>
</reference>
<feature type="chain" id="PRO_5046789019" evidence="1">
    <location>
        <begin position="25"/>
        <end position="289"/>
    </location>
</feature>
<feature type="domain" description="DUF6591" evidence="2">
    <location>
        <begin position="194"/>
        <end position="284"/>
    </location>
</feature>
<organism evidence="3 4">
    <name type="scientific">Coprococcus aceti</name>
    <dbReference type="NCBI Taxonomy" id="2981786"/>
    <lineage>
        <taxon>Bacteria</taxon>
        <taxon>Bacillati</taxon>
        <taxon>Bacillota</taxon>
        <taxon>Clostridia</taxon>
        <taxon>Lachnospirales</taxon>
        <taxon>Lachnospiraceae</taxon>
        <taxon>Coprococcus</taxon>
    </lineage>
</organism>
<feature type="signal peptide" evidence="1">
    <location>
        <begin position="1"/>
        <end position="24"/>
    </location>
</feature>
<gene>
    <name evidence="3" type="ORF">AAAU18_08840</name>
</gene>
<dbReference type="Pfam" id="PF20234">
    <property type="entry name" value="DUF6591"/>
    <property type="match status" value="1"/>
</dbReference>
<comment type="caution">
    <text evidence="3">The sequence shown here is derived from an EMBL/GenBank/DDBJ whole genome shotgun (WGS) entry which is preliminary data.</text>
</comment>
<dbReference type="EMBL" id="JBBNGJ010000006">
    <property type="protein sequence ID" value="MEQ2593009.1"/>
    <property type="molecule type" value="Genomic_DNA"/>
</dbReference>
<protein>
    <submittedName>
        <fullName evidence="3">DUF6591 domain-containing protein</fullName>
    </submittedName>
</protein>
<dbReference type="RefSeq" id="WP_055272293.1">
    <property type="nucleotide sequence ID" value="NZ_JBBNGJ010000006.1"/>
</dbReference>
<evidence type="ECO:0000313" key="3">
    <source>
        <dbReference type="EMBL" id="MEQ2593009.1"/>
    </source>
</evidence>
<evidence type="ECO:0000256" key="1">
    <source>
        <dbReference type="SAM" id="SignalP"/>
    </source>
</evidence>
<evidence type="ECO:0000313" key="4">
    <source>
        <dbReference type="Proteomes" id="UP001494672"/>
    </source>
</evidence>
<proteinExistence type="predicted"/>
<keyword evidence="4" id="KW-1185">Reference proteome</keyword>
<sequence>MKLNKKMIMLCIWVLSLLMTGCSAENSEKDTHNKETKGNEPQTVKIDEVDWNIDENIVDEKRCVVLDYTNNSNCTIVDFELSFKAKNDITDKEKEKFYQDIQKSFEFSDDDMSELKEKEISMSTGSERVVNPGESVDKVRCYYYSGYYYLNDISHYNLMQPDIATIKYISDGNVYTEYYDFISKKYSTEDKTEKAVQWSNYDIGNEVDKPEAEMIKVDLDDEDLFKFDVCGMSKDQYDQYVDACKEKGFTDEKNQKDDRYSANNEQGYSITLEYDYDDYEIEVRVSKEE</sequence>
<name>A0ABV1IAL1_9FIRM</name>
<accession>A0ABV1IAL1</accession>
<dbReference type="Proteomes" id="UP001494672">
    <property type="component" value="Unassembled WGS sequence"/>
</dbReference>
<evidence type="ECO:0000259" key="2">
    <source>
        <dbReference type="Pfam" id="PF20234"/>
    </source>
</evidence>